<reference evidence="2" key="1">
    <citation type="submission" date="2017-12" db="EMBL/GenBank/DDBJ databases">
        <authorList>
            <person name="Yu X.-Y."/>
        </authorList>
    </citation>
    <scope>NUCLEOTIDE SEQUENCE [LARGE SCALE GENOMIC DNA]</scope>
    <source>
        <strain evidence="2">ZYSR67-Z</strain>
    </source>
</reference>
<dbReference type="Proteomes" id="UP000242861">
    <property type="component" value="Unassembled WGS sequence"/>
</dbReference>
<evidence type="ECO:0000313" key="1">
    <source>
        <dbReference type="EMBL" id="PKF71103.1"/>
    </source>
</evidence>
<name>A0A2I0CPW2_9PSED</name>
<sequence length="153" mass="16898">MRSLFLDTEFTCLSLDRRLISLALVGAQGDECYIELNEGWTVEGCSEFVQQVVLPQLDLARHGHSLEQARRVLVDFLQGQGEVEIVSDALAWDWPLLLELLGRDGLPATVRGCREDAQLLAGVDPQAIPHHALLDARLMAGLPLHSQAPYGME</sequence>
<dbReference type="RefSeq" id="WP_101193772.1">
    <property type="nucleotide sequence ID" value="NZ_PIYS01000018.1"/>
</dbReference>
<dbReference type="InterPro" id="IPR012337">
    <property type="entry name" value="RNaseH-like_sf"/>
</dbReference>
<dbReference type="AlphaFoldDB" id="A0A2I0CPW2"/>
<gene>
    <name evidence="1" type="ORF">CW360_11400</name>
</gene>
<dbReference type="EMBL" id="PIYS01000018">
    <property type="protein sequence ID" value="PKF71103.1"/>
    <property type="molecule type" value="Genomic_DNA"/>
</dbReference>
<dbReference type="InterPro" id="IPR036397">
    <property type="entry name" value="RNaseH_sf"/>
</dbReference>
<comment type="caution">
    <text evidence="1">The sequence shown here is derived from an EMBL/GenBank/DDBJ whole genome shotgun (WGS) entry which is preliminary data.</text>
</comment>
<dbReference type="SUPFAM" id="SSF53098">
    <property type="entry name" value="Ribonuclease H-like"/>
    <property type="match status" value="1"/>
</dbReference>
<dbReference type="Gene3D" id="3.30.420.10">
    <property type="entry name" value="Ribonuclease H-like superfamily/Ribonuclease H"/>
    <property type="match status" value="1"/>
</dbReference>
<dbReference type="GO" id="GO:0003676">
    <property type="term" value="F:nucleic acid binding"/>
    <property type="evidence" value="ECO:0007669"/>
    <property type="project" value="InterPro"/>
</dbReference>
<proteinExistence type="predicted"/>
<organism evidence="1 2">
    <name type="scientific">Pseudomonas fluvialis</name>
    <dbReference type="NCBI Taxonomy" id="1793966"/>
    <lineage>
        <taxon>Bacteria</taxon>
        <taxon>Pseudomonadati</taxon>
        <taxon>Pseudomonadota</taxon>
        <taxon>Gammaproteobacteria</taxon>
        <taxon>Pseudomonadales</taxon>
        <taxon>Pseudomonadaceae</taxon>
        <taxon>Pseudomonas</taxon>
    </lineage>
</organism>
<evidence type="ECO:0000313" key="2">
    <source>
        <dbReference type="Proteomes" id="UP000242861"/>
    </source>
</evidence>
<protein>
    <submittedName>
        <fullName evidence="1">Uncharacterized protein</fullName>
    </submittedName>
</protein>
<accession>A0A2I0CPW2</accession>